<keyword evidence="2" id="KW-1185">Reference proteome</keyword>
<evidence type="ECO:0008006" key="3">
    <source>
        <dbReference type="Google" id="ProtNLM"/>
    </source>
</evidence>
<organism evidence="1 2">
    <name type="scientific">Rhodanobacter soli</name>
    <dbReference type="NCBI Taxonomy" id="590609"/>
    <lineage>
        <taxon>Bacteria</taxon>
        <taxon>Pseudomonadati</taxon>
        <taxon>Pseudomonadota</taxon>
        <taxon>Gammaproteobacteria</taxon>
        <taxon>Lysobacterales</taxon>
        <taxon>Rhodanobacteraceae</taxon>
        <taxon>Rhodanobacter</taxon>
    </lineage>
</organism>
<proteinExistence type="predicted"/>
<sequence>MAKKTTELSPLHAEAKQLLDKSWEEVLAIEDLEVARDAVLSPTIYSLVTDGGSTYPFMLLTQILGKAADPQLNAVCIQESSEFEGAWDARSLASRVVVEWNKSVERPFQGANDDPYVNNPARYKNFGTEMRAKAGKQDVYDALAGLVQSAEDGGQAEAKRLIKLILIEARRSLEANKRDYFGPARISVDGIMNIVMRFLSVRSNGVRLQLTCYALYQALAEANPSLGEVTSAPTNAADLSSNRTGDVECSRDGNVSLAVEIKDRPIRLGDLTATVLKARKNNVDNVLFVGFSNPLFDDEDGVIGKAAGEFARGIDVNFTHFEQHVFQILLQLSPEQRAAFLRKVHDALHEKGAAYLHVKHWMELLKDI</sequence>
<dbReference type="Pfam" id="PF09566">
    <property type="entry name" value="RE_SacI"/>
    <property type="match status" value="1"/>
</dbReference>
<name>A0ABV2PXJ6_9GAMM</name>
<protein>
    <recommendedName>
        <fullName evidence="3">Restriction endonuclease, SacI family</fullName>
    </recommendedName>
</protein>
<evidence type="ECO:0000313" key="1">
    <source>
        <dbReference type="EMBL" id="MET4569779.1"/>
    </source>
</evidence>
<evidence type="ECO:0000313" key="2">
    <source>
        <dbReference type="Proteomes" id="UP001549251"/>
    </source>
</evidence>
<reference evidence="1 2" key="1">
    <citation type="submission" date="2024-06" db="EMBL/GenBank/DDBJ databases">
        <title>Sorghum-associated microbial communities from plants grown in Nebraska, USA.</title>
        <authorList>
            <person name="Schachtman D."/>
        </authorList>
    </citation>
    <scope>NUCLEOTIDE SEQUENCE [LARGE SCALE GENOMIC DNA]</scope>
    <source>
        <strain evidence="1 2">1757</strain>
    </source>
</reference>
<dbReference type="InterPro" id="IPR019066">
    <property type="entry name" value="Restrct_endonuc_II_SacI"/>
</dbReference>
<accession>A0ABV2PXJ6</accession>
<gene>
    <name evidence="1" type="ORF">ABIE04_002106</name>
</gene>
<dbReference type="EMBL" id="JBEPSD010000001">
    <property type="protein sequence ID" value="MET4569779.1"/>
    <property type="molecule type" value="Genomic_DNA"/>
</dbReference>
<dbReference type="Proteomes" id="UP001549251">
    <property type="component" value="Unassembled WGS sequence"/>
</dbReference>
<comment type="caution">
    <text evidence="1">The sequence shown here is derived from an EMBL/GenBank/DDBJ whole genome shotgun (WGS) entry which is preliminary data.</text>
</comment>
<dbReference type="RefSeq" id="WP_354549699.1">
    <property type="nucleotide sequence ID" value="NZ_JBEPSD010000001.1"/>
</dbReference>